<dbReference type="InterPro" id="IPR001314">
    <property type="entry name" value="Peptidase_S1A"/>
</dbReference>
<dbReference type="Gene3D" id="2.40.10.10">
    <property type="entry name" value="Trypsin-like serine proteases"/>
    <property type="match status" value="1"/>
</dbReference>
<dbReference type="InterPro" id="IPR001254">
    <property type="entry name" value="Trypsin_dom"/>
</dbReference>
<name>E9E3L5_METAQ</name>
<accession>E9E3L5</accession>
<keyword evidence="6" id="KW-1185">Reference proteome</keyword>
<evidence type="ECO:0000256" key="1">
    <source>
        <dbReference type="ARBA" id="ARBA00023157"/>
    </source>
</evidence>
<dbReference type="PROSITE" id="PS50240">
    <property type="entry name" value="TRYPSIN_DOM"/>
    <property type="match status" value="1"/>
</dbReference>
<dbReference type="InParanoid" id="E9E3L5"/>
<dbReference type="GO" id="GO:0006508">
    <property type="term" value="P:proteolysis"/>
    <property type="evidence" value="ECO:0007669"/>
    <property type="project" value="UniProtKB-KW"/>
</dbReference>
<dbReference type="Pfam" id="PF00089">
    <property type="entry name" value="Trypsin"/>
    <property type="match status" value="1"/>
</dbReference>
<dbReference type="AlphaFoldDB" id="E9E3L5"/>
<dbReference type="InterPro" id="IPR009003">
    <property type="entry name" value="Peptidase_S1_PA"/>
</dbReference>
<keyword evidence="3" id="KW-0732">Signal</keyword>
<dbReference type="EMBL" id="GL698499">
    <property type="protein sequence ID" value="EFY89440.1"/>
    <property type="molecule type" value="Genomic_DNA"/>
</dbReference>
<dbReference type="SUPFAM" id="SSF50494">
    <property type="entry name" value="Trypsin-like serine proteases"/>
    <property type="match status" value="1"/>
</dbReference>
<dbReference type="PRINTS" id="PR00722">
    <property type="entry name" value="CHYMOTRYPSIN"/>
</dbReference>
<dbReference type="PANTHER" id="PTHR24252:SF7">
    <property type="entry name" value="HYALIN"/>
    <property type="match status" value="1"/>
</dbReference>
<keyword evidence="2" id="KW-0378">Hydrolase</keyword>
<feature type="signal peptide" evidence="3">
    <location>
        <begin position="1"/>
        <end position="20"/>
    </location>
</feature>
<dbReference type="SMART" id="SM00020">
    <property type="entry name" value="Tryp_SPc"/>
    <property type="match status" value="1"/>
</dbReference>
<dbReference type="HOGENOM" id="CLU_006842_7_5_1"/>
<dbReference type="Proteomes" id="UP000002499">
    <property type="component" value="Unassembled WGS sequence"/>
</dbReference>
<dbReference type="PANTHER" id="PTHR24252">
    <property type="entry name" value="ACROSIN-RELATED"/>
    <property type="match status" value="1"/>
</dbReference>
<protein>
    <submittedName>
        <fullName evidence="5">Trypsin-like protease</fullName>
    </submittedName>
</protein>
<dbReference type="PROSITE" id="PS00134">
    <property type="entry name" value="TRYPSIN_HIS"/>
    <property type="match status" value="1"/>
</dbReference>
<feature type="chain" id="PRO_5003235007" evidence="3">
    <location>
        <begin position="21"/>
        <end position="266"/>
    </location>
</feature>
<dbReference type="eggNOG" id="KOG3627">
    <property type="taxonomic scope" value="Eukaryota"/>
</dbReference>
<gene>
    <name evidence="5" type="ORF">MAC_04459</name>
</gene>
<reference evidence="5 6" key="1">
    <citation type="journal article" date="2011" name="PLoS Genet.">
        <title>Genome sequencing and comparative transcriptomics of the model entomopathogenic fungi Metarhizium anisopliae and M. acridum.</title>
        <authorList>
            <person name="Gao Q."/>
            <person name="Jin K."/>
            <person name="Ying S.H."/>
            <person name="Zhang Y."/>
            <person name="Xiao G."/>
            <person name="Shang Y."/>
            <person name="Duan Z."/>
            <person name="Hu X."/>
            <person name="Xie X.Q."/>
            <person name="Zhou G."/>
            <person name="Peng G."/>
            <person name="Luo Z."/>
            <person name="Huang W."/>
            <person name="Wang B."/>
            <person name="Fang W."/>
            <person name="Wang S."/>
            <person name="Zhong Y."/>
            <person name="Ma L.J."/>
            <person name="St Leger R.J."/>
            <person name="Zhao G.P."/>
            <person name="Pei Y."/>
            <person name="Feng M.G."/>
            <person name="Xia Y."/>
            <person name="Wang C."/>
        </authorList>
    </citation>
    <scope>NUCLEOTIDE SEQUENCE [LARGE SCALE GENOMIC DNA]</scope>
    <source>
        <strain evidence="5 6">CQMa 102</strain>
    </source>
</reference>
<keyword evidence="2 5" id="KW-0645">Protease</keyword>
<sequence>MVRNIAVILAVASSAILAGAASIDKRIVKGENAKEGDFPFMVSVWSDRGQCGGVLLDNTTVLTAAHCLPRKGNKTSFRVGTLDRLSGGVEIKVKTYKRHPDYRRTSGPIGETKGEYPKSDIAILKLATPVEESDKIGYAKLPANGSDPAPNTVALAAGWGVQTVKMLQGLKVADKLAKVAVTVHARDKCLRDNWDPTGIDQIICAGGDDGKDTCRGDSGGPLIDQATGELIGITAMSLDDCFKGSPGLYTSVSHFLPYIEENLGGF</sequence>
<dbReference type="InterPro" id="IPR043504">
    <property type="entry name" value="Peptidase_S1_PA_chymotrypsin"/>
</dbReference>
<organism evidence="6">
    <name type="scientific">Metarhizium acridum (strain CQMa 102)</name>
    <dbReference type="NCBI Taxonomy" id="655827"/>
    <lineage>
        <taxon>Eukaryota</taxon>
        <taxon>Fungi</taxon>
        <taxon>Dikarya</taxon>
        <taxon>Ascomycota</taxon>
        <taxon>Pezizomycotina</taxon>
        <taxon>Sordariomycetes</taxon>
        <taxon>Hypocreomycetidae</taxon>
        <taxon>Hypocreales</taxon>
        <taxon>Clavicipitaceae</taxon>
        <taxon>Metarhizium</taxon>
    </lineage>
</organism>
<dbReference type="CDD" id="cd00190">
    <property type="entry name" value="Tryp_SPc"/>
    <property type="match status" value="1"/>
</dbReference>
<evidence type="ECO:0000256" key="2">
    <source>
        <dbReference type="RuleBase" id="RU363034"/>
    </source>
</evidence>
<evidence type="ECO:0000313" key="6">
    <source>
        <dbReference type="Proteomes" id="UP000002499"/>
    </source>
</evidence>
<evidence type="ECO:0000256" key="3">
    <source>
        <dbReference type="SAM" id="SignalP"/>
    </source>
</evidence>
<evidence type="ECO:0000313" key="5">
    <source>
        <dbReference type="EMBL" id="EFY89440.1"/>
    </source>
</evidence>
<keyword evidence="1" id="KW-1015">Disulfide bond</keyword>
<dbReference type="InterPro" id="IPR018114">
    <property type="entry name" value="TRYPSIN_HIS"/>
</dbReference>
<dbReference type="OrthoDB" id="4915747at2759"/>
<dbReference type="STRING" id="655827.E9E3L5"/>
<dbReference type="OMA" id="HVHPGYE"/>
<evidence type="ECO:0000259" key="4">
    <source>
        <dbReference type="PROSITE" id="PS50240"/>
    </source>
</evidence>
<dbReference type="InterPro" id="IPR033116">
    <property type="entry name" value="TRYPSIN_SER"/>
</dbReference>
<keyword evidence="2" id="KW-0720">Serine protease</keyword>
<proteinExistence type="predicted"/>
<feature type="domain" description="Peptidase S1" evidence="4">
    <location>
        <begin position="27"/>
        <end position="264"/>
    </location>
</feature>
<dbReference type="PROSITE" id="PS00135">
    <property type="entry name" value="TRYPSIN_SER"/>
    <property type="match status" value="1"/>
</dbReference>
<dbReference type="GO" id="GO:0004252">
    <property type="term" value="F:serine-type endopeptidase activity"/>
    <property type="evidence" value="ECO:0007669"/>
    <property type="project" value="InterPro"/>
</dbReference>